<evidence type="ECO:0000259" key="1">
    <source>
        <dbReference type="Pfam" id="PF20066"/>
    </source>
</evidence>
<feature type="domain" description="Glyoxalase-related protein" evidence="1">
    <location>
        <begin position="3"/>
        <end position="59"/>
    </location>
</feature>
<sequence>MSTDLKAHARRLAAALKRAGHPVNHTTALHLVAQERGFENWHALLAAQASTPPVKPVRVMIDLSGGTWGEIIADGPAEILLIDDDFTQSELNDRGASLTIGTTEYIYTHGGADIDPDRIEEIFADLNATPDPDEDAEECTDLVLSPALMDVYATPASSGPLGQLTLTPRRAGLTRPWVAHLPAAADAPWLGAHAGQFCRVSVTNGRATLFLTDVAAPGDIPS</sequence>
<protein>
    <recommendedName>
        <fullName evidence="1">Glyoxalase-related protein domain-containing protein</fullName>
    </recommendedName>
</protein>
<comment type="caution">
    <text evidence="2">The sequence shown here is derived from an EMBL/GenBank/DDBJ whole genome shotgun (WGS) entry which is preliminary data.</text>
</comment>
<accession>A0AAE3XEG9</accession>
<name>A0AAE3XEG9_9DEIO</name>
<dbReference type="AlphaFoldDB" id="A0AAE3XEG9"/>
<dbReference type="Proteomes" id="UP001185331">
    <property type="component" value="Unassembled WGS sequence"/>
</dbReference>
<proteinExistence type="predicted"/>
<evidence type="ECO:0000313" key="3">
    <source>
        <dbReference type="Proteomes" id="UP001185331"/>
    </source>
</evidence>
<reference evidence="2" key="1">
    <citation type="submission" date="2023-07" db="EMBL/GenBank/DDBJ databases">
        <title>Sorghum-associated microbial communities from plants grown in Nebraska, USA.</title>
        <authorList>
            <person name="Schachtman D."/>
        </authorList>
    </citation>
    <scope>NUCLEOTIDE SEQUENCE</scope>
    <source>
        <strain evidence="2">BE330</strain>
    </source>
</reference>
<organism evidence="2 3">
    <name type="scientific">Deinococcus soli</name>
    <name type="common">ex Cha et al. 2016</name>
    <dbReference type="NCBI Taxonomy" id="1309411"/>
    <lineage>
        <taxon>Bacteria</taxon>
        <taxon>Thermotogati</taxon>
        <taxon>Deinococcota</taxon>
        <taxon>Deinococci</taxon>
        <taxon>Deinococcales</taxon>
        <taxon>Deinococcaceae</taxon>
        <taxon>Deinococcus</taxon>
    </lineage>
</organism>
<dbReference type="RefSeq" id="WP_309853075.1">
    <property type="nucleotide sequence ID" value="NZ_JAVDQJ010000004.1"/>
</dbReference>
<gene>
    <name evidence="2" type="ORF">J2Y00_002232</name>
</gene>
<dbReference type="EMBL" id="JAVDQK010000005">
    <property type="protein sequence ID" value="MDR6218635.1"/>
    <property type="molecule type" value="Genomic_DNA"/>
</dbReference>
<dbReference type="Pfam" id="PF20066">
    <property type="entry name" value="Glyoxalase_8"/>
    <property type="match status" value="1"/>
</dbReference>
<dbReference type="InterPro" id="IPR045517">
    <property type="entry name" value="Glyoxalase_8"/>
</dbReference>
<evidence type="ECO:0000313" key="2">
    <source>
        <dbReference type="EMBL" id="MDR6218635.1"/>
    </source>
</evidence>